<proteinExistence type="predicted"/>
<dbReference type="EMBL" id="JAUUTY010000001">
    <property type="protein sequence ID" value="KAK1696783.1"/>
    <property type="molecule type" value="Genomic_DNA"/>
</dbReference>
<dbReference type="PANTHER" id="PTHR21450:SF7">
    <property type="entry name" value="DNA LIGASE (DUF630 AND DUF632)"/>
    <property type="match status" value="1"/>
</dbReference>
<keyword evidence="4" id="KW-1185">Reference proteome</keyword>
<dbReference type="AlphaFoldDB" id="A0AAD8X4L5"/>
<accession>A0AAD8X4L5</accession>
<evidence type="ECO:0000259" key="2">
    <source>
        <dbReference type="Pfam" id="PF04782"/>
    </source>
</evidence>
<reference evidence="3" key="1">
    <citation type="submission" date="2023-07" db="EMBL/GenBank/DDBJ databases">
        <title>A chromosome-level genome assembly of Lolium multiflorum.</title>
        <authorList>
            <person name="Chen Y."/>
            <person name="Copetti D."/>
            <person name="Kolliker R."/>
            <person name="Studer B."/>
        </authorList>
    </citation>
    <scope>NUCLEOTIDE SEQUENCE</scope>
    <source>
        <strain evidence="3">02402/16</strain>
        <tissue evidence="3">Leaf</tissue>
    </source>
</reference>
<feature type="compositionally biased region" description="Basic residues" evidence="1">
    <location>
        <begin position="283"/>
        <end position="296"/>
    </location>
</feature>
<feature type="region of interest" description="Disordered" evidence="1">
    <location>
        <begin position="209"/>
        <end position="310"/>
    </location>
</feature>
<organism evidence="3 4">
    <name type="scientific">Lolium multiflorum</name>
    <name type="common">Italian ryegrass</name>
    <name type="synonym">Lolium perenne subsp. multiflorum</name>
    <dbReference type="NCBI Taxonomy" id="4521"/>
    <lineage>
        <taxon>Eukaryota</taxon>
        <taxon>Viridiplantae</taxon>
        <taxon>Streptophyta</taxon>
        <taxon>Embryophyta</taxon>
        <taxon>Tracheophyta</taxon>
        <taxon>Spermatophyta</taxon>
        <taxon>Magnoliopsida</taxon>
        <taxon>Liliopsida</taxon>
        <taxon>Poales</taxon>
        <taxon>Poaceae</taxon>
        <taxon>BOP clade</taxon>
        <taxon>Pooideae</taxon>
        <taxon>Poodae</taxon>
        <taxon>Poeae</taxon>
        <taxon>Poeae Chloroplast Group 2 (Poeae type)</taxon>
        <taxon>Loliodinae</taxon>
        <taxon>Loliinae</taxon>
        <taxon>Lolium</taxon>
    </lineage>
</organism>
<feature type="compositionally biased region" description="Basic residues" evidence="1">
    <location>
        <begin position="219"/>
        <end position="237"/>
    </location>
</feature>
<feature type="region of interest" description="Disordered" evidence="1">
    <location>
        <begin position="39"/>
        <end position="64"/>
    </location>
</feature>
<feature type="compositionally biased region" description="Basic residues" evidence="1">
    <location>
        <begin position="143"/>
        <end position="153"/>
    </location>
</feature>
<feature type="domain" description="DUF632" evidence="2">
    <location>
        <begin position="337"/>
        <end position="644"/>
    </location>
</feature>
<feature type="region of interest" description="Disordered" evidence="1">
    <location>
        <begin position="110"/>
        <end position="197"/>
    </location>
</feature>
<feature type="compositionally biased region" description="Gly residues" evidence="1">
    <location>
        <begin position="133"/>
        <end position="142"/>
    </location>
</feature>
<dbReference type="PANTHER" id="PTHR21450">
    <property type="entry name" value="PROTEIN ALTERED PHOSPHATE STARVATION RESPONSE 1"/>
    <property type="match status" value="1"/>
</dbReference>
<dbReference type="Pfam" id="PF04782">
    <property type="entry name" value="DUF632"/>
    <property type="match status" value="1"/>
</dbReference>
<protein>
    <recommendedName>
        <fullName evidence="2">DUF632 domain-containing protein</fullName>
    </recommendedName>
</protein>
<evidence type="ECO:0000313" key="3">
    <source>
        <dbReference type="EMBL" id="KAK1696783.1"/>
    </source>
</evidence>
<feature type="compositionally biased region" description="Low complexity" evidence="1">
    <location>
        <begin position="167"/>
        <end position="184"/>
    </location>
</feature>
<dbReference type="Proteomes" id="UP001231189">
    <property type="component" value="Unassembled WGS sequence"/>
</dbReference>
<name>A0AAD8X4L5_LOLMU</name>
<dbReference type="InterPro" id="IPR006867">
    <property type="entry name" value="DUF632"/>
</dbReference>
<evidence type="ECO:0000256" key="1">
    <source>
        <dbReference type="SAM" id="MobiDB-lite"/>
    </source>
</evidence>
<gene>
    <name evidence="3" type="ORF">QYE76_013480</name>
</gene>
<feature type="compositionally biased region" description="Pro residues" evidence="1">
    <location>
        <begin position="239"/>
        <end position="258"/>
    </location>
</feature>
<evidence type="ECO:0000313" key="4">
    <source>
        <dbReference type="Proteomes" id="UP001231189"/>
    </source>
</evidence>
<feature type="compositionally biased region" description="Basic and acidic residues" evidence="1">
    <location>
        <begin position="297"/>
        <end position="306"/>
    </location>
</feature>
<sequence>MQGAPPVHEGGSGGPQRLRRRALRLRLLPARHGRRALRVRARGGRASPSSSFNRGGGAQGRRQALRLRRGPCACADRGGNAAAAAHRHDAAAPAAAAGVLALPREDPPLHEHAHAAQGRGQGARRHAPQRLHPGGGRVGTGRGGRHRRRRRPTRQPAPAAPPPPPGAARIIPASPRNSHNTPATTPSPTPTPAANRPQVRERRHLGLLLLHGGGDGGLPRHRGRRDRARPRGRHLRPRLPTPPPASPPPPPPPAPMPPSSSYDDEDEPHTPEMATPPPTLPPKHPKKKKGKGKGKAKTKEVHHQHTESAPAVTLVTGWGKAGNGKVAPAEAVPRVDLLRVLKEIDDSFLRASESAKEVSTLLEANRMHYHSNFADNAKGQGHIDHSARVMQIITWNRSFSGLQNGDDGKDDFENDPSETLATVVDKILAWEKKLYDEVKAGEIMKLEYQRKVALLNRQKKHNATIDVLEKTKAAVTHLHTRYIVDMQSMDSTVSEIQHLRDNQLYQKLLDLADRMAKMWEDMHIHHANQLKTVLDLKAADISDSNIETSAHHHSHTRQLRDIVEKWTANFSDLMSHQKEYINALYSWLKLNLIPIESSLKEKVASPPRMQQPPVKALLQSWNEQLAKLPDDLARHAIISFRAVLDTILSVQDEELKQKENCNQLHKEYVRKARAFEDWYHKHGQRRTFDDPESGEGTSQKDAISEKRFAVESLKSKLDDEVEVHNKLSKQVREKSLSILKAHLPELFRALTDFSSASFGMHSQLRLMSLMQDQGSHN</sequence>
<comment type="caution">
    <text evidence="3">The sequence shown here is derived from an EMBL/GenBank/DDBJ whole genome shotgun (WGS) entry which is preliminary data.</text>
</comment>